<reference evidence="1 2" key="1">
    <citation type="submission" date="2018-09" db="EMBL/GenBank/DDBJ databases">
        <authorList>
            <person name="Li J."/>
        </authorList>
    </citation>
    <scope>NUCLEOTIDE SEQUENCE [LARGE SCALE GENOMIC DNA]</scope>
    <source>
        <strain evidence="1 2">2129</strain>
    </source>
</reference>
<dbReference type="EMBL" id="CP032514">
    <property type="protein sequence ID" value="AYD89470.1"/>
    <property type="molecule type" value="Genomic_DNA"/>
</dbReference>
<organism evidence="1 2">
    <name type="scientific">Actinomyces lilanjuaniae</name>
    <dbReference type="NCBI Taxonomy" id="2321394"/>
    <lineage>
        <taxon>Bacteria</taxon>
        <taxon>Bacillati</taxon>
        <taxon>Actinomycetota</taxon>
        <taxon>Actinomycetes</taxon>
        <taxon>Actinomycetales</taxon>
        <taxon>Actinomycetaceae</taxon>
        <taxon>Actinomyces</taxon>
    </lineage>
</organism>
<evidence type="ECO:0000313" key="2">
    <source>
        <dbReference type="Proteomes" id="UP000273001"/>
    </source>
</evidence>
<protein>
    <submittedName>
        <fullName evidence="1">Peptidase T4</fullName>
    </submittedName>
</protein>
<gene>
    <name evidence="1" type="ORF">D5R93_04280</name>
</gene>
<accession>A0ABM6Z366</accession>
<evidence type="ECO:0000313" key="1">
    <source>
        <dbReference type="EMBL" id="AYD89470.1"/>
    </source>
</evidence>
<proteinExistence type="predicted"/>
<name>A0ABM6Z366_9ACTO</name>
<keyword evidence="2" id="KW-1185">Reference proteome</keyword>
<dbReference type="Proteomes" id="UP000273001">
    <property type="component" value="Chromosome"/>
</dbReference>
<sequence length="125" mass="12762">MEFIGWTAVIVLPLVYLLVVLAQVQAASFAVVSAADAASRVLEVDGSSQAVGRARVAAGLALSDQGIDADPATALSLSCVSDCSERVVVTVEARVPLPGLATVGLGREAVAVEARRSVSLADQEE</sequence>